<feature type="compositionally biased region" description="Polar residues" evidence="1">
    <location>
        <begin position="1"/>
        <end position="14"/>
    </location>
</feature>
<sequence>MQNIIKNRQTTNSPIKKRRFAEDHSIPSPKLPIVTKLMENTQNAKARSPLFNRKRSLEPRPHPSHTLNKRYWDDVRSGRISLNNVPEQKEYKRQTTALQTPATVMPRRPTPTVTPRKYPFVRPVEPPLLGHIELLNGQKPTPVLDQQAVRRMEQLVTTFMHRKDGSTNVVEEATSRFLKLVNNTKEGMSSTVEEFPSSSIITNNCPVWPSSFNSIQSASTIKLT</sequence>
<dbReference type="WBParaSite" id="jg15005">
    <property type="protein sequence ID" value="jg15005"/>
    <property type="gene ID" value="jg15005"/>
</dbReference>
<name>A0A915D3J4_9BILA</name>
<reference evidence="3" key="1">
    <citation type="submission" date="2022-11" db="UniProtKB">
        <authorList>
            <consortium name="WormBaseParasite"/>
        </authorList>
    </citation>
    <scope>IDENTIFICATION</scope>
</reference>
<organism evidence="2 3">
    <name type="scientific">Ditylenchus dipsaci</name>
    <dbReference type="NCBI Taxonomy" id="166011"/>
    <lineage>
        <taxon>Eukaryota</taxon>
        <taxon>Metazoa</taxon>
        <taxon>Ecdysozoa</taxon>
        <taxon>Nematoda</taxon>
        <taxon>Chromadorea</taxon>
        <taxon>Rhabditida</taxon>
        <taxon>Tylenchina</taxon>
        <taxon>Tylenchomorpha</taxon>
        <taxon>Sphaerularioidea</taxon>
        <taxon>Anguinidae</taxon>
        <taxon>Anguininae</taxon>
        <taxon>Ditylenchus</taxon>
    </lineage>
</organism>
<accession>A0A915D3J4</accession>
<feature type="region of interest" description="Disordered" evidence="1">
    <location>
        <begin position="1"/>
        <end position="28"/>
    </location>
</feature>
<evidence type="ECO:0000313" key="2">
    <source>
        <dbReference type="Proteomes" id="UP000887574"/>
    </source>
</evidence>
<dbReference type="AlphaFoldDB" id="A0A915D3J4"/>
<evidence type="ECO:0000256" key="1">
    <source>
        <dbReference type="SAM" id="MobiDB-lite"/>
    </source>
</evidence>
<feature type="region of interest" description="Disordered" evidence="1">
    <location>
        <begin position="40"/>
        <end position="68"/>
    </location>
</feature>
<dbReference type="Proteomes" id="UP000887574">
    <property type="component" value="Unplaced"/>
</dbReference>
<protein>
    <submittedName>
        <fullName evidence="3">Uncharacterized protein</fullName>
    </submittedName>
</protein>
<evidence type="ECO:0000313" key="3">
    <source>
        <dbReference type="WBParaSite" id="jg15005"/>
    </source>
</evidence>
<keyword evidence="2" id="KW-1185">Reference proteome</keyword>
<proteinExistence type="predicted"/>